<gene>
    <name evidence="1" type="ORF">MILVUS5_LOCUS16358</name>
</gene>
<protein>
    <submittedName>
        <fullName evidence="1">Uncharacterized protein</fullName>
    </submittedName>
</protein>
<accession>A0ACB0JWT8</accession>
<comment type="caution">
    <text evidence="1">The sequence shown here is derived from an EMBL/GenBank/DDBJ whole genome shotgun (WGS) entry which is preliminary data.</text>
</comment>
<evidence type="ECO:0000313" key="1">
    <source>
        <dbReference type="EMBL" id="CAJ2647928.1"/>
    </source>
</evidence>
<dbReference type="Proteomes" id="UP001177021">
    <property type="component" value="Unassembled WGS sequence"/>
</dbReference>
<keyword evidence="2" id="KW-1185">Reference proteome</keyword>
<evidence type="ECO:0000313" key="2">
    <source>
        <dbReference type="Proteomes" id="UP001177021"/>
    </source>
</evidence>
<proteinExistence type="predicted"/>
<sequence>MDALISDQYDALLEKERVVTGEVKTYLSSDTPCEQSETLDGADNILTPEFLNTIIASGLPNHELKLKVGVPVMLLRNIDQSSGLCNGTRLIITQLGKFVLEAKIISGNNIGQKDFILRLSLTPSDMRIPFKFQRTQFPISVSFAMTINKSQGQSLKHVGIYLPQSVFTHGQLYVAVSRVTSRSGLKLLITDDDGNATNKTSNVVYKEVFQNMNRVRYLFYAKLLSNLISFFI</sequence>
<dbReference type="EMBL" id="CASHSV030000109">
    <property type="protein sequence ID" value="CAJ2647928.1"/>
    <property type="molecule type" value="Genomic_DNA"/>
</dbReference>
<name>A0ACB0JWT8_TRIPR</name>
<organism evidence="1 2">
    <name type="scientific">Trifolium pratense</name>
    <name type="common">Red clover</name>
    <dbReference type="NCBI Taxonomy" id="57577"/>
    <lineage>
        <taxon>Eukaryota</taxon>
        <taxon>Viridiplantae</taxon>
        <taxon>Streptophyta</taxon>
        <taxon>Embryophyta</taxon>
        <taxon>Tracheophyta</taxon>
        <taxon>Spermatophyta</taxon>
        <taxon>Magnoliopsida</taxon>
        <taxon>eudicotyledons</taxon>
        <taxon>Gunneridae</taxon>
        <taxon>Pentapetalae</taxon>
        <taxon>rosids</taxon>
        <taxon>fabids</taxon>
        <taxon>Fabales</taxon>
        <taxon>Fabaceae</taxon>
        <taxon>Papilionoideae</taxon>
        <taxon>50 kb inversion clade</taxon>
        <taxon>NPAAA clade</taxon>
        <taxon>Hologalegina</taxon>
        <taxon>IRL clade</taxon>
        <taxon>Trifolieae</taxon>
        <taxon>Trifolium</taxon>
    </lineage>
</organism>
<reference evidence="1" key="1">
    <citation type="submission" date="2023-10" db="EMBL/GenBank/DDBJ databases">
        <authorList>
            <person name="Rodriguez Cubillos JULIANA M."/>
            <person name="De Vega J."/>
        </authorList>
    </citation>
    <scope>NUCLEOTIDE SEQUENCE</scope>
</reference>